<feature type="compositionally biased region" description="Acidic residues" evidence="1">
    <location>
        <begin position="329"/>
        <end position="338"/>
    </location>
</feature>
<evidence type="ECO:0000313" key="3">
    <source>
        <dbReference type="Proteomes" id="UP000650467"/>
    </source>
</evidence>
<gene>
    <name evidence="2" type="ORF">HXX76_014154</name>
</gene>
<accession>A0A835SGA9</accession>
<evidence type="ECO:0000256" key="1">
    <source>
        <dbReference type="SAM" id="MobiDB-lite"/>
    </source>
</evidence>
<organism evidence="2 3">
    <name type="scientific">Chlamydomonas incerta</name>
    <dbReference type="NCBI Taxonomy" id="51695"/>
    <lineage>
        <taxon>Eukaryota</taxon>
        <taxon>Viridiplantae</taxon>
        <taxon>Chlorophyta</taxon>
        <taxon>core chlorophytes</taxon>
        <taxon>Chlorophyceae</taxon>
        <taxon>CS clade</taxon>
        <taxon>Chlamydomonadales</taxon>
        <taxon>Chlamydomonadaceae</taxon>
        <taxon>Chlamydomonas</taxon>
    </lineage>
</organism>
<feature type="compositionally biased region" description="Low complexity" evidence="1">
    <location>
        <begin position="301"/>
        <end position="328"/>
    </location>
</feature>
<evidence type="ECO:0000313" key="2">
    <source>
        <dbReference type="EMBL" id="KAG2424996.1"/>
    </source>
</evidence>
<comment type="caution">
    <text evidence="2">The sequence shown here is derived from an EMBL/GenBank/DDBJ whole genome shotgun (WGS) entry which is preliminary data.</text>
</comment>
<dbReference type="AlphaFoldDB" id="A0A835SGA9"/>
<dbReference type="Proteomes" id="UP000650467">
    <property type="component" value="Unassembled WGS sequence"/>
</dbReference>
<reference evidence="2" key="1">
    <citation type="journal article" date="2020" name="bioRxiv">
        <title>Comparative genomics of Chlamydomonas.</title>
        <authorList>
            <person name="Craig R.J."/>
            <person name="Hasan A.R."/>
            <person name="Ness R.W."/>
            <person name="Keightley P.D."/>
        </authorList>
    </citation>
    <scope>NUCLEOTIDE SEQUENCE</scope>
    <source>
        <strain evidence="2">SAG 7.73</strain>
    </source>
</reference>
<feature type="region of interest" description="Disordered" evidence="1">
    <location>
        <begin position="234"/>
        <end position="338"/>
    </location>
</feature>
<protein>
    <submittedName>
        <fullName evidence="2">Uncharacterized protein</fullName>
    </submittedName>
</protein>
<sequence>MQVANGLLADLTQLIDQGNIDRLKGRIADVRAYIVSSEAMLADSRASQERMVNDILATRFSNLADLMRLKDTIEAVNREILDGIALSNHAAADTILSAPSSRDWVEGSSVGVAFTVPHNSLLMEMRLATNGRPYLQRDGDFIPADSVRADVTVNSVVVRAAELQVEDGWLSVRFDPIMAVRDQEVLVRLVLQDNVTCNWVASDEHLFRSLHAVDPPVFLAAACKGFICHSNSVPAEEPAADSTQRDEVPTEAEDVPTEAEEVPTEAQDDSPAEVQEVSKEVHEEVPEEPLCAATMEDVSETETPLPETETPLPETETPLPETETSSSESDSETVDSVQ</sequence>
<proteinExistence type="predicted"/>
<dbReference type="EMBL" id="JAEHOC010000060">
    <property type="protein sequence ID" value="KAG2424996.1"/>
    <property type="molecule type" value="Genomic_DNA"/>
</dbReference>
<keyword evidence="3" id="KW-1185">Reference proteome</keyword>
<name>A0A835SGA9_CHLIN</name>
<feature type="compositionally biased region" description="Acidic residues" evidence="1">
    <location>
        <begin position="249"/>
        <end position="271"/>
    </location>
</feature>